<dbReference type="EMBL" id="MU273592">
    <property type="protein sequence ID" value="KAI0031107.1"/>
    <property type="molecule type" value="Genomic_DNA"/>
</dbReference>
<organism evidence="1 2">
    <name type="scientific">Vararia minispora EC-137</name>
    <dbReference type="NCBI Taxonomy" id="1314806"/>
    <lineage>
        <taxon>Eukaryota</taxon>
        <taxon>Fungi</taxon>
        <taxon>Dikarya</taxon>
        <taxon>Basidiomycota</taxon>
        <taxon>Agaricomycotina</taxon>
        <taxon>Agaricomycetes</taxon>
        <taxon>Russulales</taxon>
        <taxon>Lachnocladiaceae</taxon>
        <taxon>Vararia</taxon>
    </lineage>
</organism>
<proteinExistence type="predicted"/>
<name>A0ACB8QHG2_9AGAM</name>
<reference evidence="1" key="2">
    <citation type="journal article" date="2022" name="New Phytol.">
        <title>Evolutionary transition to the ectomycorrhizal habit in the genomes of a hyperdiverse lineage of mushroom-forming fungi.</title>
        <authorList>
            <person name="Looney B."/>
            <person name="Miyauchi S."/>
            <person name="Morin E."/>
            <person name="Drula E."/>
            <person name="Courty P.E."/>
            <person name="Kohler A."/>
            <person name="Kuo A."/>
            <person name="LaButti K."/>
            <person name="Pangilinan J."/>
            <person name="Lipzen A."/>
            <person name="Riley R."/>
            <person name="Andreopoulos W."/>
            <person name="He G."/>
            <person name="Johnson J."/>
            <person name="Nolan M."/>
            <person name="Tritt A."/>
            <person name="Barry K.W."/>
            <person name="Grigoriev I.V."/>
            <person name="Nagy L.G."/>
            <person name="Hibbett D."/>
            <person name="Henrissat B."/>
            <person name="Matheny P.B."/>
            <person name="Labbe J."/>
            <person name="Martin F.M."/>
        </authorList>
    </citation>
    <scope>NUCLEOTIDE SEQUENCE</scope>
    <source>
        <strain evidence="1">EC-137</strain>
    </source>
</reference>
<accession>A0ACB8QHG2</accession>
<dbReference type="Proteomes" id="UP000814128">
    <property type="component" value="Unassembled WGS sequence"/>
</dbReference>
<evidence type="ECO:0000313" key="1">
    <source>
        <dbReference type="EMBL" id="KAI0031107.1"/>
    </source>
</evidence>
<protein>
    <submittedName>
        <fullName evidence="1">Uncharacterized protein</fullName>
    </submittedName>
</protein>
<sequence>MAQSRPRYSGSKRHLILAFDLGTTFSGISYVMQDPGREMRIEAVKRFPGQDKGAATIPSVVYYGEGGVVLAVGAEEPGEDAYSGNHDYPMMLHWFKMLLRPESITVAHDDVPQPKLPPGKDVVDVYADYYKYMFECAKRFIGQKDQASKMFLDSLDEDAITFVLAHPNGWGGAQQTAMRQALVKAELIPDSDDAYERVAFVSEGEASLHFCLGSGNVSDEIEVSALLSDGSTLMIIDAGGGTVDLSTYTFASVSPVEVKEAFLPDCVFEGSVMVRRRAERHIRAKLANSRFGKPEFIEAIANEFDRAPKKCFKGTGDCVVPFSHMMKDTDAKVGIRAGKLKLTEAELLSFFNPGIDAIIRAIEEQRCALAPRVAKTFFLVGGFASNDYLFNKIKDHLAGENLVLLRPDCDSKKAVADGAVSFYIDHFVTARTAKVTYGTRCAVQFFPFLPSHRMRVNQALPCLTGGLVLPGAYSGILTKGSQIAEASEYRKTFVAEGMRPGDGLQITMKIIVHRGSGDPPEFIDEDESSFSTLFEVTADIKDAPIEIAFGPMGPFCMRKVDLVFSFGLTELKVQLAWKDENVSSLLPCSSC</sequence>
<reference evidence="1" key="1">
    <citation type="submission" date="2021-02" db="EMBL/GenBank/DDBJ databases">
        <authorList>
            <consortium name="DOE Joint Genome Institute"/>
            <person name="Ahrendt S."/>
            <person name="Looney B.P."/>
            <person name="Miyauchi S."/>
            <person name="Morin E."/>
            <person name="Drula E."/>
            <person name="Courty P.E."/>
            <person name="Chicoki N."/>
            <person name="Fauchery L."/>
            <person name="Kohler A."/>
            <person name="Kuo A."/>
            <person name="Labutti K."/>
            <person name="Pangilinan J."/>
            <person name="Lipzen A."/>
            <person name="Riley R."/>
            <person name="Andreopoulos W."/>
            <person name="He G."/>
            <person name="Johnson J."/>
            <person name="Barry K.W."/>
            <person name="Grigoriev I.V."/>
            <person name="Nagy L."/>
            <person name="Hibbett D."/>
            <person name="Henrissat B."/>
            <person name="Matheny P.B."/>
            <person name="Labbe J."/>
            <person name="Martin F."/>
        </authorList>
    </citation>
    <scope>NUCLEOTIDE SEQUENCE</scope>
    <source>
        <strain evidence="1">EC-137</strain>
    </source>
</reference>
<keyword evidence="2" id="KW-1185">Reference proteome</keyword>
<evidence type="ECO:0000313" key="2">
    <source>
        <dbReference type="Proteomes" id="UP000814128"/>
    </source>
</evidence>
<gene>
    <name evidence="1" type="ORF">K488DRAFT_52773</name>
</gene>
<comment type="caution">
    <text evidence="1">The sequence shown here is derived from an EMBL/GenBank/DDBJ whole genome shotgun (WGS) entry which is preliminary data.</text>
</comment>